<dbReference type="NCBIfam" id="NF033832">
    <property type="entry name" value="sce7726_fam"/>
    <property type="match status" value="1"/>
</dbReference>
<dbReference type="InterPro" id="IPR047729">
    <property type="entry name" value="Sce7726-like"/>
</dbReference>
<sequence length="196" mass="21560">MGESIADVTVLNGTSTVYEVKTDLDSFARLPDQIADYRSRAEFVYVVVSERRLETALRHLVDGVGLIGLRQRGALVIAREATSNLELLEIDHLFQLLRQSEALNILAAERRWVPKVQSGDLWHAMRDAFATLDLSTVHAHTVRALKSRSAGTSKIVSDPAFPRSARALAYGSEISLAGADRLLKRLAEPLALLRGS</sequence>
<accession>A0A3E0VAH7</accession>
<evidence type="ECO:0000313" key="1">
    <source>
        <dbReference type="EMBL" id="RFA06862.1"/>
    </source>
</evidence>
<evidence type="ECO:0000313" key="2">
    <source>
        <dbReference type="Proteomes" id="UP000256709"/>
    </source>
</evidence>
<reference evidence="1 2" key="1">
    <citation type="submission" date="2017-04" db="EMBL/GenBank/DDBJ databases">
        <title>Comparative genome analysis of Subtercola boreus.</title>
        <authorList>
            <person name="Cho Y.-J."/>
            <person name="Cho A."/>
            <person name="Kim O.-S."/>
            <person name="Lee J.-I."/>
        </authorList>
    </citation>
    <scope>NUCLEOTIDE SEQUENCE [LARGE SCALE GENOMIC DNA]</scope>
    <source>
        <strain evidence="1 2">P27444</strain>
    </source>
</reference>
<protein>
    <recommendedName>
        <fullName evidence="3">Sce7726 family protein</fullName>
    </recommendedName>
</protein>
<evidence type="ECO:0008006" key="3">
    <source>
        <dbReference type="Google" id="ProtNLM"/>
    </source>
</evidence>
<dbReference type="AlphaFoldDB" id="A0A3E0VAH7"/>
<dbReference type="Proteomes" id="UP000256709">
    <property type="component" value="Unassembled WGS sequence"/>
</dbReference>
<proteinExistence type="predicted"/>
<comment type="caution">
    <text evidence="1">The sequence shown here is derived from an EMBL/GenBank/DDBJ whole genome shotgun (WGS) entry which is preliminary data.</text>
</comment>
<gene>
    <name evidence="1" type="ORF">B7R21_18050</name>
</gene>
<organism evidence="1 2">
    <name type="scientific">Subtercola boreus</name>
    <dbReference type="NCBI Taxonomy" id="120213"/>
    <lineage>
        <taxon>Bacteria</taxon>
        <taxon>Bacillati</taxon>
        <taxon>Actinomycetota</taxon>
        <taxon>Actinomycetes</taxon>
        <taxon>Micrococcales</taxon>
        <taxon>Microbacteriaceae</taxon>
        <taxon>Subtercola</taxon>
    </lineage>
</organism>
<name>A0A3E0VAH7_9MICO</name>
<dbReference type="EMBL" id="NBXA01000043">
    <property type="protein sequence ID" value="RFA06862.1"/>
    <property type="molecule type" value="Genomic_DNA"/>
</dbReference>